<evidence type="ECO:0000256" key="1">
    <source>
        <dbReference type="ARBA" id="ARBA00022723"/>
    </source>
</evidence>
<dbReference type="Proteomes" id="UP000279833">
    <property type="component" value="Unassembled WGS sequence"/>
</dbReference>
<keyword evidence="1" id="KW-0479">Metal-binding</keyword>
<dbReference type="Pfam" id="PF00628">
    <property type="entry name" value="PHD"/>
    <property type="match status" value="1"/>
</dbReference>
<dbReference type="EMBL" id="UZAK01042885">
    <property type="protein sequence ID" value="VDP69812.1"/>
    <property type="molecule type" value="Genomic_DNA"/>
</dbReference>
<name>A0A183KX65_9TREM</name>
<proteinExistence type="predicted"/>
<dbReference type="InterPro" id="IPR011011">
    <property type="entry name" value="Znf_FYVE_PHD"/>
</dbReference>
<dbReference type="WBParaSite" id="SCUD_0001966201-mRNA-1">
    <property type="protein sequence ID" value="SCUD_0001966201-mRNA-1"/>
    <property type="gene ID" value="SCUD_0001966201"/>
</dbReference>
<keyword evidence="7" id="KW-1185">Reference proteome</keyword>
<organism evidence="8">
    <name type="scientific">Schistosoma curassoni</name>
    <dbReference type="NCBI Taxonomy" id="6186"/>
    <lineage>
        <taxon>Eukaryota</taxon>
        <taxon>Metazoa</taxon>
        <taxon>Spiralia</taxon>
        <taxon>Lophotrochozoa</taxon>
        <taxon>Platyhelminthes</taxon>
        <taxon>Trematoda</taxon>
        <taxon>Digenea</taxon>
        <taxon>Strigeidida</taxon>
        <taxon>Schistosomatoidea</taxon>
        <taxon>Schistosomatidae</taxon>
        <taxon>Schistosoma</taxon>
    </lineage>
</organism>
<dbReference type="Gene3D" id="3.30.40.10">
    <property type="entry name" value="Zinc/RING finger domain, C3HC4 (zinc finger)"/>
    <property type="match status" value="1"/>
</dbReference>
<keyword evidence="3" id="KW-0862">Zinc</keyword>
<evidence type="ECO:0000313" key="6">
    <source>
        <dbReference type="EMBL" id="VDP69812.1"/>
    </source>
</evidence>
<feature type="domain" description="PHD-type" evidence="5">
    <location>
        <begin position="1"/>
        <end position="37"/>
    </location>
</feature>
<evidence type="ECO:0000256" key="4">
    <source>
        <dbReference type="SAM" id="MobiDB-lite"/>
    </source>
</evidence>
<dbReference type="SUPFAM" id="SSF57903">
    <property type="entry name" value="FYVE/PHD zinc finger"/>
    <property type="match status" value="1"/>
</dbReference>
<dbReference type="AlphaFoldDB" id="A0A183KX65"/>
<dbReference type="InterPro" id="IPR013083">
    <property type="entry name" value="Znf_RING/FYVE/PHD"/>
</dbReference>
<evidence type="ECO:0000313" key="8">
    <source>
        <dbReference type="WBParaSite" id="SCUD_0001966201-mRNA-1"/>
    </source>
</evidence>
<evidence type="ECO:0000313" key="7">
    <source>
        <dbReference type="Proteomes" id="UP000279833"/>
    </source>
</evidence>
<feature type="compositionally biased region" description="Basic and acidic residues" evidence="4">
    <location>
        <begin position="119"/>
        <end position="129"/>
    </location>
</feature>
<sequence length="129" mass="14493">MQCRNCKVWFHEACTDLTATAYNRLSKSDHKWECITCNTDDVVLLSNIIVLLTGLRSDWSHVNRAKKDQVSPSKPNIPSVVRKSTGDLASHSTPKNVHPVIKEPRFQKRALTSKQQGAEPERTGKPGKQ</sequence>
<gene>
    <name evidence="6" type="ORF">SCUD_LOCUS19660</name>
</gene>
<evidence type="ECO:0000256" key="2">
    <source>
        <dbReference type="ARBA" id="ARBA00022771"/>
    </source>
</evidence>
<evidence type="ECO:0000259" key="5">
    <source>
        <dbReference type="Pfam" id="PF00628"/>
    </source>
</evidence>
<dbReference type="GO" id="GO:0008270">
    <property type="term" value="F:zinc ion binding"/>
    <property type="evidence" value="ECO:0007669"/>
    <property type="project" value="UniProtKB-KW"/>
</dbReference>
<accession>A0A183KX65</accession>
<keyword evidence="2" id="KW-0863">Zinc-finger</keyword>
<protein>
    <submittedName>
        <fullName evidence="8">PHD-type domain-containing protein</fullName>
    </submittedName>
</protein>
<reference evidence="8" key="1">
    <citation type="submission" date="2016-06" db="UniProtKB">
        <authorList>
            <consortium name="WormBaseParasite"/>
        </authorList>
    </citation>
    <scope>IDENTIFICATION</scope>
</reference>
<reference evidence="6 7" key="2">
    <citation type="submission" date="2018-11" db="EMBL/GenBank/DDBJ databases">
        <authorList>
            <consortium name="Pathogen Informatics"/>
        </authorList>
    </citation>
    <scope>NUCLEOTIDE SEQUENCE [LARGE SCALE GENOMIC DNA]</scope>
    <source>
        <strain evidence="6">Dakar</strain>
        <strain evidence="7">Dakar, Senegal</strain>
    </source>
</reference>
<feature type="region of interest" description="Disordered" evidence="4">
    <location>
        <begin position="64"/>
        <end position="129"/>
    </location>
</feature>
<dbReference type="InterPro" id="IPR019787">
    <property type="entry name" value="Znf_PHD-finger"/>
</dbReference>
<evidence type="ECO:0000256" key="3">
    <source>
        <dbReference type="ARBA" id="ARBA00022833"/>
    </source>
</evidence>